<evidence type="ECO:0000259" key="7">
    <source>
        <dbReference type="PROSITE" id="PS51380"/>
    </source>
</evidence>
<accession>A0AAW2YJ27</accession>
<dbReference type="PANTHER" id="PTHR10783">
    <property type="entry name" value="XENOTROPIC AND POLYTROPIC RETROVIRUS RECEPTOR 1-RELATED"/>
    <property type="match status" value="1"/>
</dbReference>
<feature type="transmembrane region" description="Helical" evidence="6">
    <location>
        <begin position="268"/>
        <end position="289"/>
    </location>
</feature>
<feature type="transmembrane region" description="Helical" evidence="6">
    <location>
        <begin position="431"/>
        <end position="449"/>
    </location>
</feature>
<gene>
    <name evidence="9" type="ORF">AKO1_005863</name>
</gene>
<keyword evidence="3 6" id="KW-0812">Transmembrane</keyword>
<dbReference type="PROSITE" id="PS51382">
    <property type="entry name" value="SPX"/>
    <property type="match status" value="1"/>
</dbReference>
<dbReference type="PROSITE" id="PS51380">
    <property type="entry name" value="EXS"/>
    <property type="match status" value="1"/>
</dbReference>
<feature type="transmembrane region" description="Helical" evidence="6">
    <location>
        <begin position="396"/>
        <end position="419"/>
    </location>
</feature>
<dbReference type="Proteomes" id="UP001431209">
    <property type="component" value="Unassembled WGS sequence"/>
</dbReference>
<evidence type="ECO:0000256" key="1">
    <source>
        <dbReference type="ARBA" id="ARBA00004141"/>
    </source>
</evidence>
<dbReference type="InterPro" id="IPR004331">
    <property type="entry name" value="SPX_dom"/>
</dbReference>
<comment type="subcellular location">
    <subcellularLocation>
        <location evidence="1">Membrane</location>
        <topology evidence="1">Multi-pass membrane protein</topology>
    </subcellularLocation>
</comment>
<feature type="transmembrane region" description="Helical" evidence="6">
    <location>
        <begin position="576"/>
        <end position="597"/>
    </location>
</feature>
<feature type="transmembrane region" description="Helical" evidence="6">
    <location>
        <begin position="343"/>
        <end position="363"/>
    </location>
</feature>
<feature type="transmembrane region" description="Helical" evidence="6">
    <location>
        <begin position="310"/>
        <end position="331"/>
    </location>
</feature>
<evidence type="ECO:0000256" key="4">
    <source>
        <dbReference type="ARBA" id="ARBA00022989"/>
    </source>
</evidence>
<evidence type="ECO:0000256" key="3">
    <source>
        <dbReference type="ARBA" id="ARBA00022692"/>
    </source>
</evidence>
<organism evidence="9 10">
    <name type="scientific">Acrasis kona</name>
    <dbReference type="NCBI Taxonomy" id="1008807"/>
    <lineage>
        <taxon>Eukaryota</taxon>
        <taxon>Discoba</taxon>
        <taxon>Heterolobosea</taxon>
        <taxon>Tetramitia</taxon>
        <taxon>Eutetramitia</taxon>
        <taxon>Acrasidae</taxon>
        <taxon>Acrasis</taxon>
    </lineage>
</organism>
<evidence type="ECO:0000259" key="8">
    <source>
        <dbReference type="PROSITE" id="PS51382"/>
    </source>
</evidence>
<comment type="caution">
    <text evidence="9">The sequence shown here is derived from an EMBL/GenBank/DDBJ whole genome shotgun (WGS) entry which is preliminary data.</text>
</comment>
<evidence type="ECO:0000256" key="5">
    <source>
        <dbReference type="ARBA" id="ARBA00023136"/>
    </source>
</evidence>
<sequence length="676" mass="79458">MTFAQYFDYHSSLYPKWKDKYVSYKELREDLHTIRRLAKEDRNSFEASETTNLLSGLSPVEAKTSYDDFHGTVQHFTHHFSQDVEEVHAFYAEMLEKYEHELDSIVENVYEREESGLSFAMGDKTLLQKRLITLYRQMEFLYSYLHMNRIAVRELRDRFEDALHIQKYIERVRSFTDSGSFSSVGIKTVMERAESVFASLFTGNDHQRALYAMRQPNTRYSHGDTFKLAFNTGIIFTVTICVIIAWFIHPSVTSSKLSDVFFDAFPIFRGQLLYIIYVWMWGLNLYVWSRNRINHVYIFEFDPNNNLDHIRVFKSASVVSVVWVVSFLLYLIALKTDYINANYIPLVMSIILVGVIVLPLHAFHLNARWTLLKTLINLFLTPFGQIRFRETFAADILTSMVIAITDTMYMFCYFFSNAWNKPHEDNKCTVFNQYAGPCLTCLPYVWRLLQSLKKYYDTKAKSHLMNAGKYTSALTVIVFNTIHTNVEGTNNWATFRYLWLVCVVFTSLYAFMWDTVMDWGLVTFVPGKVVKTPTITAKSVETPALTEEIVYRVKKEGLMRKITKKLFSRFKFREKLFFPIWYYYVGTLFNFVARFAWAGTISTFVSQEKVFLKIIFGSVELFRRCNWSCFRLEWAMISNSDQYRKQRTVPFLPPIETMGLDEKDESDARHALEHNL</sequence>
<evidence type="ECO:0000313" key="9">
    <source>
        <dbReference type="EMBL" id="KAL0477227.1"/>
    </source>
</evidence>
<keyword evidence="4 6" id="KW-1133">Transmembrane helix</keyword>
<dbReference type="Pfam" id="PF03124">
    <property type="entry name" value="EXS"/>
    <property type="match status" value="1"/>
</dbReference>
<evidence type="ECO:0000313" key="10">
    <source>
        <dbReference type="Proteomes" id="UP001431209"/>
    </source>
</evidence>
<reference evidence="9 10" key="1">
    <citation type="submission" date="2024-03" db="EMBL/GenBank/DDBJ databases">
        <title>The Acrasis kona genome and developmental transcriptomes reveal deep origins of eukaryotic multicellular pathways.</title>
        <authorList>
            <person name="Sheikh S."/>
            <person name="Fu C.-J."/>
            <person name="Brown M.W."/>
            <person name="Baldauf S.L."/>
        </authorList>
    </citation>
    <scope>NUCLEOTIDE SEQUENCE [LARGE SCALE GENOMIC DNA]</scope>
    <source>
        <strain evidence="9 10">ATCC MYA-3509</strain>
    </source>
</reference>
<feature type="transmembrane region" description="Helical" evidence="6">
    <location>
        <begin position="492"/>
        <end position="511"/>
    </location>
</feature>
<name>A0AAW2YJ27_9EUKA</name>
<proteinExistence type="inferred from homology"/>
<feature type="transmembrane region" description="Helical" evidence="6">
    <location>
        <begin position="228"/>
        <end position="248"/>
    </location>
</feature>
<protein>
    <submittedName>
        <fullName evidence="9">Phosphate transporter PHO1</fullName>
    </submittedName>
</protein>
<keyword evidence="10" id="KW-1185">Reference proteome</keyword>
<dbReference type="GO" id="GO:0016020">
    <property type="term" value="C:membrane"/>
    <property type="evidence" value="ECO:0007669"/>
    <property type="project" value="UniProtKB-SubCell"/>
</dbReference>
<evidence type="ECO:0000256" key="2">
    <source>
        <dbReference type="ARBA" id="ARBA00009665"/>
    </source>
</evidence>
<dbReference type="AlphaFoldDB" id="A0AAW2YJ27"/>
<dbReference type="InterPro" id="IPR004342">
    <property type="entry name" value="EXS_C"/>
</dbReference>
<keyword evidence="5 6" id="KW-0472">Membrane</keyword>
<dbReference type="GO" id="GO:0005737">
    <property type="term" value="C:cytoplasm"/>
    <property type="evidence" value="ECO:0007669"/>
    <property type="project" value="TreeGrafter"/>
</dbReference>
<evidence type="ECO:0000256" key="6">
    <source>
        <dbReference type="SAM" id="Phobius"/>
    </source>
</evidence>
<comment type="similarity">
    <text evidence="2">Belongs to the SYG1 (TC 2.A.94) family.</text>
</comment>
<dbReference type="EMBL" id="JAOPGA020000155">
    <property type="protein sequence ID" value="KAL0477227.1"/>
    <property type="molecule type" value="Genomic_DNA"/>
</dbReference>
<feature type="domain" description="SPX" evidence="8">
    <location>
        <begin position="1"/>
        <end position="173"/>
    </location>
</feature>
<feature type="domain" description="EXS" evidence="7">
    <location>
        <begin position="427"/>
        <end position="664"/>
    </location>
</feature>